<dbReference type="InterPro" id="IPR001128">
    <property type="entry name" value="Cyt_P450"/>
</dbReference>
<reference evidence="4" key="1">
    <citation type="journal article" date="2019" name="Int. J. Syst. Evol. Microbiol.">
        <title>The Global Catalogue of Microorganisms (GCM) 10K type strain sequencing project: providing services to taxonomists for standard genome sequencing and annotation.</title>
        <authorList>
            <consortium name="The Broad Institute Genomics Platform"/>
            <consortium name="The Broad Institute Genome Sequencing Center for Infectious Disease"/>
            <person name="Wu L."/>
            <person name="Ma J."/>
        </authorList>
    </citation>
    <scope>NUCLEOTIDE SEQUENCE [LARGE SCALE GENOMIC DNA]</scope>
    <source>
        <strain evidence="4">JCM 13929</strain>
    </source>
</reference>
<dbReference type="Pfam" id="PF00067">
    <property type="entry name" value="p450"/>
    <property type="match status" value="1"/>
</dbReference>
<comment type="similarity">
    <text evidence="1 2">Belongs to the cytochrome P450 family.</text>
</comment>
<protein>
    <submittedName>
        <fullName evidence="3">Cytochrome P450</fullName>
    </submittedName>
</protein>
<dbReference type="SUPFAM" id="SSF48264">
    <property type="entry name" value="Cytochrome P450"/>
    <property type="match status" value="1"/>
</dbReference>
<dbReference type="InterPro" id="IPR036396">
    <property type="entry name" value="Cyt_P450_sf"/>
</dbReference>
<keyword evidence="2" id="KW-0349">Heme</keyword>
<keyword evidence="2" id="KW-0503">Monooxygenase</keyword>
<evidence type="ECO:0000256" key="1">
    <source>
        <dbReference type="ARBA" id="ARBA00010617"/>
    </source>
</evidence>
<organism evidence="3 4">
    <name type="scientific">Nonomuraea maheshkhaliensis</name>
    <dbReference type="NCBI Taxonomy" id="419590"/>
    <lineage>
        <taxon>Bacteria</taxon>
        <taxon>Bacillati</taxon>
        <taxon>Actinomycetota</taxon>
        <taxon>Actinomycetes</taxon>
        <taxon>Streptosporangiales</taxon>
        <taxon>Streptosporangiaceae</taxon>
        <taxon>Nonomuraea</taxon>
    </lineage>
</organism>
<keyword evidence="2" id="KW-0479">Metal-binding</keyword>
<keyword evidence="2" id="KW-0408">Iron</keyword>
<accession>A0ABP4RIA0</accession>
<evidence type="ECO:0000256" key="2">
    <source>
        <dbReference type="RuleBase" id="RU000461"/>
    </source>
</evidence>
<comment type="caution">
    <text evidence="3">The sequence shown here is derived from an EMBL/GenBank/DDBJ whole genome shotgun (WGS) entry which is preliminary data.</text>
</comment>
<proteinExistence type="inferred from homology"/>
<dbReference type="EMBL" id="BAAAMU010000044">
    <property type="protein sequence ID" value="GAA1651397.1"/>
    <property type="molecule type" value="Genomic_DNA"/>
</dbReference>
<keyword evidence="2" id="KW-0560">Oxidoreductase</keyword>
<dbReference type="Gene3D" id="1.10.630.10">
    <property type="entry name" value="Cytochrome P450"/>
    <property type="match status" value="1"/>
</dbReference>
<dbReference type="InterPro" id="IPR002397">
    <property type="entry name" value="Cyt_P450_B"/>
</dbReference>
<sequence>MQAEHEGGNHMADPYPKYARLRERGAVHRVRTPFGGDAYLITRYAEARAALNDPRLSKHPKNAPAFLREAGLVTGDAGPLGVNMLSCDPPDHTRLRRVIGKAFTARRVLALRPRIQEITDDLLAALPAGEEVDLIEGFAFPLPITVISEMLGVPVSDRDRFRTWSRDLISTASAPEVRQRREAAATALTGYLSGLVAERRERMDRELASEAQPDLISALIVAADRHGELDETELLGELMLLLVAGHETTVNLIGNGTLALLRAPDVLGALVADPGLVPAAVEELLRYDGPVERATLRTAVEDVDVDGVTVPSGSLVVVALNCADRDPARFDRPDELDLARPDNQHLAFGHGPHFCLGAPLARLEGTIAFTSLLGRFPGIRLACPPERLQWRSQSAMMILRGLETLPVILGTVNIDFRPRRAC</sequence>
<gene>
    <name evidence="3" type="ORF">GCM10009733_055550</name>
</gene>
<keyword evidence="4" id="KW-1185">Reference proteome</keyword>
<evidence type="ECO:0000313" key="3">
    <source>
        <dbReference type="EMBL" id="GAA1651397.1"/>
    </source>
</evidence>
<dbReference type="PROSITE" id="PS00086">
    <property type="entry name" value="CYTOCHROME_P450"/>
    <property type="match status" value="1"/>
</dbReference>
<dbReference type="CDD" id="cd11029">
    <property type="entry name" value="CYP107-like"/>
    <property type="match status" value="1"/>
</dbReference>
<dbReference type="InterPro" id="IPR017972">
    <property type="entry name" value="Cyt_P450_CS"/>
</dbReference>
<dbReference type="PANTHER" id="PTHR46696">
    <property type="entry name" value="P450, PUTATIVE (EUROFUNG)-RELATED"/>
    <property type="match status" value="1"/>
</dbReference>
<name>A0ABP4RIA0_9ACTN</name>
<dbReference type="PRINTS" id="PR00359">
    <property type="entry name" value="BP450"/>
</dbReference>
<dbReference type="Proteomes" id="UP001500064">
    <property type="component" value="Unassembled WGS sequence"/>
</dbReference>
<evidence type="ECO:0000313" key="4">
    <source>
        <dbReference type="Proteomes" id="UP001500064"/>
    </source>
</evidence>
<dbReference type="PANTHER" id="PTHR46696:SF1">
    <property type="entry name" value="CYTOCHROME P450 YJIB-RELATED"/>
    <property type="match status" value="1"/>
</dbReference>